<accession>A0A7M7HF49</accession>
<dbReference type="KEGG" id="spu:575504"/>
<feature type="region of interest" description="Disordered" evidence="1">
    <location>
        <begin position="1"/>
        <end position="39"/>
    </location>
</feature>
<dbReference type="OrthoDB" id="6228811at2759"/>
<dbReference type="RefSeq" id="XP_011662925.2">
    <property type="nucleotide sequence ID" value="XM_011664623.2"/>
</dbReference>
<dbReference type="Proteomes" id="UP000007110">
    <property type="component" value="Unassembled WGS sequence"/>
</dbReference>
<organism evidence="2 3">
    <name type="scientific">Strongylocentrotus purpuratus</name>
    <name type="common">Purple sea urchin</name>
    <dbReference type="NCBI Taxonomy" id="7668"/>
    <lineage>
        <taxon>Eukaryota</taxon>
        <taxon>Metazoa</taxon>
        <taxon>Echinodermata</taxon>
        <taxon>Eleutherozoa</taxon>
        <taxon>Echinozoa</taxon>
        <taxon>Echinoidea</taxon>
        <taxon>Euechinoidea</taxon>
        <taxon>Echinacea</taxon>
        <taxon>Camarodonta</taxon>
        <taxon>Echinidea</taxon>
        <taxon>Strongylocentrotidae</taxon>
        <taxon>Strongylocentrotus</taxon>
    </lineage>
</organism>
<dbReference type="PANTHER" id="PTHR35678:SF1">
    <property type="entry name" value="PROTEIN STPG4"/>
    <property type="match status" value="1"/>
</dbReference>
<reference evidence="3" key="1">
    <citation type="submission" date="2015-02" db="EMBL/GenBank/DDBJ databases">
        <title>Genome sequencing for Strongylocentrotus purpuratus.</title>
        <authorList>
            <person name="Murali S."/>
            <person name="Liu Y."/>
            <person name="Vee V."/>
            <person name="English A."/>
            <person name="Wang M."/>
            <person name="Skinner E."/>
            <person name="Han Y."/>
            <person name="Muzny D.M."/>
            <person name="Worley K.C."/>
            <person name="Gibbs R.A."/>
        </authorList>
    </citation>
    <scope>NUCLEOTIDE SEQUENCE</scope>
</reference>
<dbReference type="GO" id="GO:0042585">
    <property type="term" value="C:germinal vesicle"/>
    <property type="evidence" value="ECO:0000318"/>
    <property type="project" value="GO_Central"/>
</dbReference>
<dbReference type="GO" id="GO:0001939">
    <property type="term" value="C:female pronucleus"/>
    <property type="evidence" value="ECO:0000318"/>
    <property type="project" value="GO_Central"/>
</dbReference>
<dbReference type="InParanoid" id="A0A7M7HF49"/>
<dbReference type="AlphaFoldDB" id="A0A7M7HF49"/>
<dbReference type="GeneID" id="575504"/>
<evidence type="ECO:0008006" key="4">
    <source>
        <dbReference type="Google" id="ProtNLM"/>
    </source>
</evidence>
<dbReference type="EnsemblMetazoa" id="XM_011664623">
    <property type="protein sequence ID" value="XP_011662925"/>
    <property type="gene ID" value="LOC575504"/>
</dbReference>
<reference evidence="2" key="2">
    <citation type="submission" date="2021-01" db="UniProtKB">
        <authorList>
            <consortium name="EnsemblMetazoa"/>
        </authorList>
    </citation>
    <scope>IDENTIFICATION</scope>
</reference>
<evidence type="ECO:0000256" key="1">
    <source>
        <dbReference type="SAM" id="MobiDB-lite"/>
    </source>
</evidence>
<proteinExistence type="predicted"/>
<dbReference type="GO" id="GO:0042393">
    <property type="term" value="F:histone binding"/>
    <property type="evidence" value="ECO:0000318"/>
    <property type="project" value="GO_Central"/>
</dbReference>
<dbReference type="PANTHER" id="PTHR35678">
    <property type="entry name" value="PROTEIN STPG4"/>
    <property type="match status" value="1"/>
</dbReference>
<dbReference type="GO" id="GO:0001940">
    <property type="term" value="C:male pronucleus"/>
    <property type="evidence" value="ECO:0000318"/>
    <property type="project" value="GO_Central"/>
</dbReference>
<evidence type="ECO:0000313" key="2">
    <source>
        <dbReference type="EnsemblMetazoa" id="XP_011662925"/>
    </source>
</evidence>
<dbReference type="GO" id="GO:0003682">
    <property type="term" value="F:chromatin binding"/>
    <property type="evidence" value="ECO:0000318"/>
    <property type="project" value="GO_Central"/>
</dbReference>
<dbReference type="GO" id="GO:0044727">
    <property type="term" value="P:epigenetic programing of male pronucleus"/>
    <property type="evidence" value="ECO:0000318"/>
    <property type="project" value="GO_Central"/>
</dbReference>
<evidence type="ECO:0000313" key="3">
    <source>
        <dbReference type="Proteomes" id="UP000007110"/>
    </source>
</evidence>
<keyword evidence="3" id="KW-1185">Reference proteome</keyword>
<protein>
    <recommendedName>
        <fullName evidence="4">Protein STPG4</fullName>
    </recommendedName>
</protein>
<name>A0A7M7HF49_STRPU</name>
<sequence>MASGGAAVLPNGESEKSAAANRPGLGRTRSASSIYTRPTPFKNRSALAENYETPRSGREGWWRKEIRETPMPGSYDFKPFLEDFETRPATYCFKGEGRKKDAAKQGKGAALLPGAYEAKDNMYFLERTRHTYTFKNTSRSKDLPIVKDKNVNVCPTAYKMENVLSCAVEKSPSKRKTHLHVNTSTVNPRHYIRSHLASSHERQDLPHHIRKFLVPVHMRRHISHPCQLPSPKWVEIMVFSSPVLSVFDHNGPSKRLHVELDIIILKQEE</sequence>